<keyword evidence="3" id="KW-1003">Cell membrane</keyword>
<feature type="transmembrane region" description="Helical" evidence="7">
    <location>
        <begin position="184"/>
        <end position="202"/>
    </location>
</feature>
<evidence type="ECO:0000256" key="2">
    <source>
        <dbReference type="ARBA" id="ARBA00022448"/>
    </source>
</evidence>
<dbReference type="PANTHER" id="PTHR43744:SF6">
    <property type="entry name" value="ABC TRANSPORTER PERMEASE PROTEIN YESQ-RELATED"/>
    <property type="match status" value="1"/>
</dbReference>
<dbReference type="InterPro" id="IPR035906">
    <property type="entry name" value="MetI-like_sf"/>
</dbReference>
<evidence type="ECO:0000259" key="8">
    <source>
        <dbReference type="PROSITE" id="PS50928"/>
    </source>
</evidence>
<gene>
    <name evidence="9" type="ORF">Raf01_74320</name>
</gene>
<feature type="transmembrane region" description="Helical" evidence="7">
    <location>
        <begin position="106"/>
        <end position="130"/>
    </location>
</feature>
<reference evidence="9" key="1">
    <citation type="submission" date="2021-01" db="EMBL/GenBank/DDBJ databases">
        <title>Whole genome shotgun sequence of Rugosimonospora africana NBRC 104875.</title>
        <authorList>
            <person name="Komaki H."/>
            <person name="Tamura T."/>
        </authorList>
    </citation>
    <scope>NUCLEOTIDE SEQUENCE</scope>
    <source>
        <strain evidence="9">NBRC 104875</strain>
    </source>
</reference>
<keyword evidence="4 7" id="KW-0812">Transmembrane</keyword>
<dbReference type="EMBL" id="BONZ01000078">
    <property type="protein sequence ID" value="GIH19260.1"/>
    <property type="molecule type" value="Genomic_DNA"/>
</dbReference>
<dbReference type="RefSeq" id="WP_239134265.1">
    <property type="nucleotide sequence ID" value="NZ_BONZ01000078.1"/>
</dbReference>
<keyword evidence="2 7" id="KW-0813">Transport</keyword>
<dbReference type="PROSITE" id="PS50928">
    <property type="entry name" value="ABC_TM1"/>
    <property type="match status" value="1"/>
</dbReference>
<feature type="transmembrane region" description="Helical" evidence="7">
    <location>
        <begin position="278"/>
        <end position="298"/>
    </location>
</feature>
<evidence type="ECO:0000256" key="5">
    <source>
        <dbReference type="ARBA" id="ARBA00022989"/>
    </source>
</evidence>
<evidence type="ECO:0000256" key="4">
    <source>
        <dbReference type="ARBA" id="ARBA00022692"/>
    </source>
</evidence>
<protein>
    <submittedName>
        <fullName evidence="9">ABC transporter permease</fullName>
    </submittedName>
</protein>
<dbReference type="Gene3D" id="1.10.3720.10">
    <property type="entry name" value="MetI-like"/>
    <property type="match status" value="1"/>
</dbReference>
<dbReference type="Proteomes" id="UP000642748">
    <property type="component" value="Unassembled WGS sequence"/>
</dbReference>
<dbReference type="AlphaFoldDB" id="A0A8J3QXK2"/>
<dbReference type="Pfam" id="PF00528">
    <property type="entry name" value="BPD_transp_1"/>
    <property type="match status" value="1"/>
</dbReference>
<evidence type="ECO:0000256" key="6">
    <source>
        <dbReference type="ARBA" id="ARBA00023136"/>
    </source>
</evidence>
<keyword evidence="6 7" id="KW-0472">Membrane</keyword>
<dbReference type="GO" id="GO:0005886">
    <property type="term" value="C:plasma membrane"/>
    <property type="evidence" value="ECO:0007669"/>
    <property type="project" value="UniProtKB-SubCell"/>
</dbReference>
<evidence type="ECO:0000256" key="1">
    <source>
        <dbReference type="ARBA" id="ARBA00004651"/>
    </source>
</evidence>
<feature type="transmembrane region" description="Helical" evidence="7">
    <location>
        <begin position="223"/>
        <end position="244"/>
    </location>
</feature>
<sequence>MAIRTPDRKVATAARSATRAPHPGATLAPVPLLMRPSRSRIVRSLSRHAVTIAILVIILYPIVWMVAASLRPNSEVLGRLGLLGRVTGANYVSGWNPTSTLHFSRFFVNSLVVSGLSVVGNLFACTLAAYAFARLSFPLKRVLFGILLATILLPYQVTLVPQYILFSKLHWVNTYLPLVLPKFLGVDAFFVFLNVQFIRALPTDLDEAARIDGCGWWGVFRRIIVPLSLPAIGATAMFTFINSWNDFLGPLLYLSKPNLYTVPLGLNLFVDASGTSSFGSLFAMATLSLVPLVGFFLASQKLLVEGIATTGIK</sequence>
<evidence type="ECO:0000313" key="10">
    <source>
        <dbReference type="Proteomes" id="UP000642748"/>
    </source>
</evidence>
<proteinExistence type="inferred from homology"/>
<name>A0A8J3QXK2_9ACTN</name>
<accession>A0A8J3QXK2</accession>
<feature type="transmembrane region" description="Helical" evidence="7">
    <location>
        <begin position="142"/>
        <end position="164"/>
    </location>
</feature>
<dbReference type="SUPFAM" id="SSF161098">
    <property type="entry name" value="MetI-like"/>
    <property type="match status" value="1"/>
</dbReference>
<dbReference type="PANTHER" id="PTHR43744">
    <property type="entry name" value="ABC TRANSPORTER PERMEASE PROTEIN MG189-RELATED-RELATED"/>
    <property type="match status" value="1"/>
</dbReference>
<comment type="similarity">
    <text evidence="7">Belongs to the binding-protein-dependent transport system permease family.</text>
</comment>
<dbReference type="GO" id="GO:0055085">
    <property type="term" value="P:transmembrane transport"/>
    <property type="evidence" value="ECO:0007669"/>
    <property type="project" value="InterPro"/>
</dbReference>
<evidence type="ECO:0000313" key="9">
    <source>
        <dbReference type="EMBL" id="GIH19260.1"/>
    </source>
</evidence>
<feature type="transmembrane region" description="Helical" evidence="7">
    <location>
        <begin position="45"/>
        <end position="67"/>
    </location>
</feature>
<keyword evidence="10" id="KW-1185">Reference proteome</keyword>
<feature type="domain" description="ABC transmembrane type-1" evidence="8">
    <location>
        <begin position="107"/>
        <end position="299"/>
    </location>
</feature>
<comment type="caution">
    <text evidence="9">The sequence shown here is derived from an EMBL/GenBank/DDBJ whole genome shotgun (WGS) entry which is preliminary data.</text>
</comment>
<evidence type="ECO:0000256" key="7">
    <source>
        <dbReference type="RuleBase" id="RU363032"/>
    </source>
</evidence>
<keyword evidence="5 7" id="KW-1133">Transmembrane helix</keyword>
<dbReference type="InterPro" id="IPR000515">
    <property type="entry name" value="MetI-like"/>
</dbReference>
<comment type="subcellular location">
    <subcellularLocation>
        <location evidence="1 7">Cell membrane</location>
        <topology evidence="1 7">Multi-pass membrane protein</topology>
    </subcellularLocation>
</comment>
<evidence type="ECO:0000256" key="3">
    <source>
        <dbReference type="ARBA" id="ARBA00022475"/>
    </source>
</evidence>
<organism evidence="9 10">
    <name type="scientific">Rugosimonospora africana</name>
    <dbReference type="NCBI Taxonomy" id="556532"/>
    <lineage>
        <taxon>Bacteria</taxon>
        <taxon>Bacillati</taxon>
        <taxon>Actinomycetota</taxon>
        <taxon>Actinomycetes</taxon>
        <taxon>Micromonosporales</taxon>
        <taxon>Micromonosporaceae</taxon>
        <taxon>Rugosimonospora</taxon>
    </lineage>
</organism>
<dbReference type="CDD" id="cd06261">
    <property type="entry name" value="TM_PBP2"/>
    <property type="match status" value="1"/>
</dbReference>